<reference evidence="3" key="2">
    <citation type="journal article" date="2008" name="Nucleic Acids Res.">
        <title>The rice annotation project database (RAP-DB): 2008 update.</title>
        <authorList>
            <consortium name="The rice annotation project (RAP)"/>
        </authorList>
    </citation>
    <scope>GENOME REANNOTATION</scope>
    <source>
        <strain evidence="3">cv. Nipponbare</strain>
    </source>
</reference>
<name>A0A0N7KSS3_ORYSJ</name>
<dbReference type="Proteomes" id="UP000000763">
    <property type="component" value="Chromosome 11"/>
</dbReference>
<organism evidence="2 3">
    <name type="scientific">Oryza sativa subsp. japonica</name>
    <name type="common">Rice</name>
    <dbReference type="NCBI Taxonomy" id="39947"/>
    <lineage>
        <taxon>Eukaryota</taxon>
        <taxon>Viridiplantae</taxon>
        <taxon>Streptophyta</taxon>
        <taxon>Embryophyta</taxon>
        <taxon>Tracheophyta</taxon>
        <taxon>Spermatophyta</taxon>
        <taxon>Magnoliopsida</taxon>
        <taxon>Liliopsida</taxon>
        <taxon>Poales</taxon>
        <taxon>Poaceae</taxon>
        <taxon>BOP clade</taxon>
        <taxon>Oryzoideae</taxon>
        <taxon>Oryzeae</taxon>
        <taxon>Oryzinae</taxon>
        <taxon>Oryza</taxon>
        <taxon>Oryza sativa</taxon>
    </lineage>
</organism>
<dbReference type="EMBL" id="AC135562">
    <property type="protein sequence ID" value="AAX96837.1"/>
    <property type="molecule type" value="Genomic_DNA"/>
</dbReference>
<dbReference type="AlphaFoldDB" id="A0A0N7KSS3"/>
<evidence type="ECO:0000256" key="1">
    <source>
        <dbReference type="SAM" id="MobiDB-lite"/>
    </source>
</evidence>
<proteinExistence type="predicted"/>
<sequence>MGRREAAEHRAGIAMAVVARGNDLEDDPDNDLEDDLDDDPDDDDGAPDDLDNDPDDDLDDDPDDDDGAHSDLARSTPAAPTDRCVGRRFD</sequence>
<accession>A0A0N7KSS3</accession>
<evidence type="ECO:0000313" key="3">
    <source>
        <dbReference type="Proteomes" id="UP000000763"/>
    </source>
</evidence>
<evidence type="ECO:0000313" key="2">
    <source>
        <dbReference type="EMBL" id="AAX96837.1"/>
    </source>
</evidence>
<protein>
    <submittedName>
        <fullName evidence="2">Uncharacterized protein</fullName>
    </submittedName>
</protein>
<reference evidence="3" key="1">
    <citation type="journal article" date="2005" name="Nature">
        <title>The map-based sequence of the rice genome.</title>
        <authorList>
            <consortium name="International rice genome sequencing project (IRGSP)"/>
            <person name="Matsumoto T."/>
            <person name="Wu J."/>
            <person name="Kanamori H."/>
            <person name="Katayose Y."/>
            <person name="Fujisawa M."/>
            <person name="Namiki N."/>
            <person name="Mizuno H."/>
            <person name="Yamamoto K."/>
            <person name="Antonio B.A."/>
            <person name="Baba T."/>
            <person name="Sakata K."/>
            <person name="Nagamura Y."/>
            <person name="Aoki H."/>
            <person name="Arikawa K."/>
            <person name="Arita K."/>
            <person name="Bito T."/>
            <person name="Chiden Y."/>
            <person name="Fujitsuka N."/>
            <person name="Fukunaka R."/>
            <person name="Hamada M."/>
            <person name="Harada C."/>
            <person name="Hayashi A."/>
            <person name="Hijishita S."/>
            <person name="Honda M."/>
            <person name="Hosokawa S."/>
            <person name="Ichikawa Y."/>
            <person name="Idonuma A."/>
            <person name="Iijima M."/>
            <person name="Ikeda M."/>
            <person name="Ikeno M."/>
            <person name="Ito K."/>
            <person name="Ito S."/>
            <person name="Ito T."/>
            <person name="Ito Y."/>
            <person name="Ito Y."/>
            <person name="Iwabuchi A."/>
            <person name="Kamiya K."/>
            <person name="Karasawa W."/>
            <person name="Kurita K."/>
            <person name="Katagiri S."/>
            <person name="Kikuta A."/>
            <person name="Kobayashi H."/>
            <person name="Kobayashi N."/>
            <person name="Machita K."/>
            <person name="Maehara T."/>
            <person name="Masukawa M."/>
            <person name="Mizubayashi T."/>
            <person name="Mukai Y."/>
            <person name="Nagasaki H."/>
            <person name="Nagata Y."/>
            <person name="Naito S."/>
            <person name="Nakashima M."/>
            <person name="Nakama Y."/>
            <person name="Nakamichi Y."/>
            <person name="Nakamura M."/>
            <person name="Meguro A."/>
            <person name="Negishi M."/>
            <person name="Ohta I."/>
            <person name="Ohta T."/>
            <person name="Okamoto M."/>
            <person name="Ono N."/>
            <person name="Saji S."/>
            <person name="Sakaguchi M."/>
            <person name="Sakai K."/>
            <person name="Shibata M."/>
            <person name="Shimokawa T."/>
            <person name="Song J."/>
            <person name="Takazaki Y."/>
            <person name="Terasawa K."/>
            <person name="Tsugane M."/>
            <person name="Tsuji K."/>
            <person name="Ueda S."/>
            <person name="Waki K."/>
            <person name="Yamagata H."/>
            <person name="Yamamoto M."/>
            <person name="Yamamoto S."/>
            <person name="Yamane H."/>
            <person name="Yoshiki S."/>
            <person name="Yoshihara R."/>
            <person name="Yukawa K."/>
            <person name="Zhong H."/>
            <person name="Yano M."/>
            <person name="Yuan Q."/>
            <person name="Ouyang S."/>
            <person name="Liu J."/>
            <person name="Jones K.M."/>
            <person name="Gansberger K."/>
            <person name="Moffat K."/>
            <person name="Hill J."/>
            <person name="Bera J."/>
            <person name="Fadrosh D."/>
            <person name="Jin S."/>
            <person name="Johri S."/>
            <person name="Kim M."/>
            <person name="Overton L."/>
            <person name="Reardon M."/>
            <person name="Tsitrin T."/>
            <person name="Vuong H."/>
            <person name="Weaver B."/>
            <person name="Ciecko A."/>
            <person name="Tallon L."/>
            <person name="Jackson J."/>
            <person name="Pai G."/>
            <person name="Aken S.V."/>
            <person name="Utterback T."/>
            <person name="Reidmuller S."/>
            <person name="Feldblyum T."/>
            <person name="Hsiao J."/>
            <person name="Zismann V."/>
            <person name="Iobst S."/>
            <person name="de Vazeille A.R."/>
            <person name="Buell C.R."/>
            <person name="Ying K."/>
            <person name="Li Y."/>
            <person name="Lu T."/>
            <person name="Huang Y."/>
            <person name="Zhao Q."/>
            <person name="Feng Q."/>
            <person name="Zhang L."/>
            <person name="Zhu J."/>
            <person name="Weng Q."/>
            <person name="Mu J."/>
            <person name="Lu Y."/>
            <person name="Fan D."/>
            <person name="Liu Y."/>
            <person name="Guan J."/>
            <person name="Zhang Y."/>
            <person name="Yu S."/>
            <person name="Liu X."/>
            <person name="Zhang Y."/>
            <person name="Hong G."/>
            <person name="Han B."/>
            <person name="Choisne N."/>
            <person name="Demange N."/>
            <person name="Orjeda G."/>
            <person name="Samain S."/>
            <person name="Cattolico L."/>
            <person name="Pelletier E."/>
            <person name="Couloux A."/>
            <person name="Segurens B."/>
            <person name="Wincker P."/>
            <person name="D'Hont A."/>
            <person name="Scarpelli C."/>
            <person name="Weissenbach J."/>
            <person name="Salanoubat M."/>
            <person name="Quetier F."/>
            <person name="Yu Y."/>
            <person name="Kim H.R."/>
            <person name="Rambo T."/>
            <person name="Currie J."/>
            <person name="Collura K."/>
            <person name="Luo M."/>
            <person name="Yang T."/>
            <person name="Ammiraju J.S.S."/>
            <person name="Engler F."/>
            <person name="Soderlund C."/>
            <person name="Wing R.A."/>
            <person name="Palmer L.E."/>
            <person name="de la Bastide M."/>
            <person name="Spiegel L."/>
            <person name="Nascimento L."/>
            <person name="Zutavern T."/>
            <person name="O'Shaughnessy A."/>
            <person name="Dike S."/>
            <person name="Dedhia N."/>
            <person name="Preston R."/>
            <person name="Balija V."/>
            <person name="McCombie W.R."/>
            <person name="Chow T."/>
            <person name="Chen H."/>
            <person name="Chung M."/>
            <person name="Chen C."/>
            <person name="Shaw J."/>
            <person name="Wu H."/>
            <person name="Hsiao K."/>
            <person name="Chao Y."/>
            <person name="Chu M."/>
            <person name="Cheng C."/>
            <person name="Hour A."/>
            <person name="Lee P."/>
            <person name="Lin S."/>
            <person name="Lin Y."/>
            <person name="Liou J."/>
            <person name="Liu S."/>
            <person name="Hsing Y."/>
            <person name="Raghuvanshi S."/>
            <person name="Mohanty A."/>
            <person name="Bharti A.K."/>
            <person name="Gaur A."/>
            <person name="Gupta V."/>
            <person name="Kumar D."/>
            <person name="Ravi V."/>
            <person name="Vij S."/>
            <person name="Kapur A."/>
            <person name="Khurana P."/>
            <person name="Khurana P."/>
            <person name="Khurana J.P."/>
            <person name="Tyagi A.K."/>
            <person name="Gaikwad K."/>
            <person name="Singh A."/>
            <person name="Dalal V."/>
            <person name="Srivastava S."/>
            <person name="Dixit A."/>
            <person name="Pal A.K."/>
            <person name="Ghazi I.A."/>
            <person name="Yadav M."/>
            <person name="Pandit A."/>
            <person name="Bhargava A."/>
            <person name="Sureshbabu K."/>
            <person name="Batra K."/>
            <person name="Sharma T.R."/>
            <person name="Mohapatra T."/>
            <person name="Singh N.K."/>
            <person name="Messing J."/>
            <person name="Nelson A.B."/>
            <person name="Fuks G."/>
            <person name="Kavchok S."/>
            <person name="Keizer G."/>
            <person name="Linton E."/>
            <person name="Llaca V."/>
            <person name="Song R."/>
            <person name="Tanyolac B."/>
            <person name="Young S."/>
            <person name="Ho-Il K."/>
            <person name="Hahn J.H."/>
            <person name="Sangsakoo G."/>
            <person name="Vanavichit A."/>
            <person name="de Mattos Luiz.A.T."/>
            <person name="Zimmer P.D."/>
            <person name="Malone G."/>
            <person name="Dellagostin O."/>
            <person name="de Oliveira A.C."/>
            <person name="Bevan M."/>
            <person name="Bancroft I."/>
            <person name="Minx P."/>
            <person name="Cordum H."/>
            <person name="Wilson R."/>
            <person name="Cheng Z."/>
            <person name="Jin W."/>
            <person name="Jiang J."/>
            <person name="Leong S.A."/>
            <person name="Iwama H."/>
            <person name="Gojobori T."/>
            <person name="Itoh T."/>
            <person name="Niimura Y."/>
            <person name="Fujii Y."/>
            <person name="Habara T."/>
            <person name="Sakai H."/>
            <person name="Sato Y."/>
            <person name="Wilson G."/>
            <person name="Kumar K."/>
            <person name="McCouch S."/>
            <person name="Juretic N."/>
            <person name="Hoen D."/>
            <person name="Wright S."/>
            <person name="Bruskiewich R."/>
            <person name="Bureau T."/>
            <person name="Miyao A."/>
            <person name="Hirochika H."/>
            <person name="Nishikawa T."/>
            <person name="Kadowaki K."/>
            <person name="Sugiura M."/>
            <person name="Burr B."/>
            <person name="Sasaki T."/>
        </authorList>
    </citation>
    <scope>NUCLEOTIDE SEQUENCE [LARGE SCALE GENOMIC DNA]</scope>
    <source>
        <strain evidence="3">cv. Nipponbare</strain>
    </source>
</reference>
<feature type="compositionally biased region" description="Acidic residues" evidence="1">
    <location>
        <begin position="24"/>
        <end position="66"/>
    </location>
</feature>
<feature type="region of interest" description="Disordered" evidence="1">
    <location>
        <begin position="18"/>
        <end position="90"/>
    </location>
</feature>
<gene>
    <name evidence="2" type="ordered locus">LOC_Os11g18200</name>
</gene>